<dbReference type="CDD" id="cd01425">
    <property type="entry name" value="RPS2"/>
    <property type="match status" value="1"/>
</dbReference>
<organism evidence="2">
    <name type="scientific">Poterioochromonas malhamensis</name>
    <dbReference type="NCBI Taxonomy" id="88167"/>
    <lineage>
        <taxon>Eukaryota</taxon>
        <taxon>Sar</taxon>
        <taxon>Stramenopiles</taxon>
        <taxon>Ochrophyta</taxon>
        <taxon>Synurophyceae</taxon>
        <taxon>Ochromonadales</taxon>
        <taxon>Ochromonadaceae</taxon>
        <taxon>Poterioochromonas</taxon>
    </lineage>
</organism>
<proteinExistence type="inferred from homology"/>
<keyword evidence="2" id="KW-0687">Ribonucleoprotein</keyword>
<keyword evidence="2" id="KW-0689">Ribosomal protein</keyword>
<dbReference type="InterPro" id="IPR005706">
    <property type="entry name" value="Ribosomal_uS2_bac/mit/plastid"/>
</dbReference>
<dbReference type="RefSeq" id="YP_010139393.1">
    <property type="nucleotide sequence ID" value="NC_056910.1"/>
</dbReference>
<evidence type="ECO:0000256" key="1">
    <source>
        <dbReference type="ARBA" id="ARBA00006242"/>
    </source>
</evidence>
<dbReference type="PANTHER" id="PTHR12534:SF0">
    <property type="entry name" value="SMALL RIBOSOMAL SUBUNIT PROTEIN US2M"/>
    <property type="match status" value="1"/>
</dbReference>
<keyword evidence="2" id="KW-0934">Plastid</keyword>
<evidence type="ECO:0000313" key="2">
    <source>
        <dbReference type="EMBL" id="QQK55059.1"/>
    </source>
</evidence>
<sequence length="247" mass="28462">MNQNETISTSTSVLLKRKKKNIKVFLNASLQYGHKANQWNPKMAPYIFREKQNQHIVDLIKTSKLLFHAGYFLQKIGQKKGTILFVGTSRVASKLVTTVSKIPNCYFVSYRWIGGLLTNWATVQKQIQSYKNLLSSDFENNYENKKEKIFAQKKLDKLKKLFDGIKDMKSIPDVVVFTNQPKEYLAIQECIRLGIPTVCIVDTNCDPDLNCYMIPANDDSRSSVKYILNYLKSKIIEGYKLSLKKNK</sequence>
<comment type="similarity">
    <text evidence="1">Belongs to the universal ribosomal protein uS2 family.</text>
</comment>
<dbReference type="PRINTS" id="PR00395">
    <property type="entry name" value="RIBOSOMALS2"/>
</dbReference>
<geneLocation type="plastid" evidence="2"/>
<dbReference type="EMBL" id="MW175522">
    <property type="protein sequence ID" value="QQK55059.1"/>
    <property type="molecule type" value="Genomic_DNA"/>
</dbReference>
<dbReference type="NCBIfam" id="TIGR01011">
    <property type="entry name" value="rpsB_bact"/>
    <property type="match status" value="1"/>
</dbReference>
<dbReference type="GeneID" id="67132955"/>
<gene>
    <name evidence="2" type="primary">rps2</name>
</gene>
<protein>
    <submittedName>
        <fullName evidence="2">Ribosomal protein S2</fullName>
    </submittedName>
</protein>
<dbReference type="GO" id="GO:0003735">
    <property type="term" value="F:structural constituent of ribosome"/>
    <property type="evidence" value="ECO:0007669"/>
    <property type="project" value="InterPro"/>
</dbReference>
<name>A0A7T6Y8E7_9STRA</name>
<dbReference type="SUPFAM" id="SSF52313">
    <property type="entry name" value="Ribosomal protein S2"/>
    <property type="match status" value="1"/>
</dbReference>
<accession>A0A7T6Y8E7</accession>
<dbReference type="GO" id="GO:0006412">
    <property type="term" value="P:translation"/>
    <property type="evidence" value="ECO:0007669"/>
    <property type="project" value="InterPro"/>
</dbReference>
<dbReference type="HAMAP" id="MF_00291_B">
    <property type="entry name" value="Ribosomal_uS2_B"/>
    <property type="match status" value="1"/>
</dbReference>
<dbReference type="InterPro" id="IPR023591">
    <property type="entry name" value="Ribosomal_uS2_flav_dom_sf"/>
</dbReference>
<dbReference type="Pfam" id="PF00318">
    <property type="entry name" value="Ribosomal_S2"/>
    <property type="match status" value="1"/>
</dbReference>
<dbReference type="Gene3D" id="3.40.50.10490">
    <property type="entry name" value="Glucose-6-phosphate isomerase like protein, domain 1"/>
    <property type="match status" value="1"/>
</dbReference>
<dbReference type="Gene3D" id="1.10.287.610">
    <property type="entry name" value="Helix hairpin bin"/>
    <property type="match status" value="1"/>
</dbReference>
<dbReference type="AlphaFoldDB" id="A0A7T6Y8E7"/>
<dbReference type="GO" id="GO:0005763">
    <property type="term" value="C:mitochondrial small ribosomal subunit"/>
    <property type="evidence" value="ECO:0007669"/>
    <property type="project" value="TreeGrafter"/>
</dbReference>
<reference evidence="2" key="1">
    <citation type="submission" date="2020-10" db="EMBL/GenBank/DDBJ databases">
        <title>Complete chloroplast genome of the Synurophyceae Poterioochromonas malhamensis (Pringsheim) R.A.Andersen 2017 from Van Lake in Eastern Anatolia.</title>
        <authorList>
            <person name="Gastineau R."/>
            <person name="Yilmaz E."/>
            <person name="Solak C.N."/>
            <person name="Lemieux C."/>
            <person name="Turmel M."/>
            <person name="Witkowski A."/>
        </authorList>
    </citation>
    <scope>NUCLEOTIDE SEQUENCE</scope>
    <source>
        <strain evidence="2">SZCZR2049</strain>
    </source>
</reference>
<dbReference type="PANTHER" id="PTHR12534">
    <property type="entry name" value="30S RIBOSOMAL PROTEIN S2 PROKARYOTIC AND ORGANELLAR"/>
    <property type="match status" value="1"/>
</dbReference>
<dbReference type="InterPro" id="IPR001865">
    <property type="entry name" value="Ribosomal_uS2"/>
</dbReference>